<dbReference type="HOGENOM" id="CLU_2584537_0_0_9"/>
<dbReference type="RefSeq" id="WP_006908013.1">
    <property type="nucleotide sequence ID" value="NZ_JH932292.1"/>
</dbReference>
<dbReference type="EMBL" id="AGZD01000007">
    <property type="protein sequence ID" value="EKB54503.1"/>
    <property type="molecule type" value="Genomic_DNA"/>
</dbReference>
<proteinExistence type="predicted"/>
<organism evidence="1 2">
    <name type="scientific">Facklamia hominis CCUG 36813</name>
    <dbReference type="NCBI Taxonomy" id="883111"/>
    <lineage>
        <taxon>Bacteria</taxon>
        <taxon>Bacillati</taxon>
        <taxon>Bacillota</taxon>
        <taxon>Bacilli</taxon>
        <taxon>Lactobacillales</taxon>
        <taxon>Aerococcaceae</taxon>
        <taxon>Facklamia</taxon>
    </lineage>
</organism>
<protein>
    <submittedName>
        <fullName evidence="1">Uncharacterized protein</fullName>
    </submittedName>
</protein>
<keyword evidence="2" id="KW-1185">Reference proteome</keyword>
<accession>K1LWP7</accession>
<dbReference type="Proteomes" id="UP000004465">
    <property type="component" value="Unassembled WGS sequence"/>
</dbReference>
<evidence type="ECO:0000313" key="2">
    <source>
        <dbReference type="Proteomes" id="UP000004465"/>
    </source>
</evidence>
<comment type="caution">
    <text evidence="1">The sequence shown here is derived from an EMBL/GenBank/DDBJ whole genome shotgun (WGS) entry which is preliminary data.</text>
</comment>
<sequence>MKEPITDLNFTKVLQELIDWARENEIKEKDLAMACQVFLIIYETNEAYGVFPFSQKPLKIDELPKTMDCHQKNNLDLKAY</sequence>
<dbReference type="PATRIC" id="fig|883111.3.peg.694"/>
<gene>
    <name evidence="1" type="ORF">HMPREF9706_00693</name>
</gene>
<reference evidence="1 2" key="1">
    <citation type="submission" date="2012-07" db="EMBL/GenBank/DDBJ databases">
        <title>The Genome Sequence of Facklamia hominis CCUG 36813.</title>
        <authorList>
            <consortium name="The Broad Institute Genome Sequencing Platform"/>
            <person name="Earl A."/>
            <person name="Ward D."/>
            <person name="Feldgarden M."/>
            <person name="Gevers D."/>
            <person name="Huys G."/>
            <person name="Walker B."/>
            <person name="Young S.K."/>
            <person name="Zeng Q."/>
            <person name="Gargeya S."/>
            <person name="Fitzgerald M."/>
            <person name="Haas B."/>
            <person name="Abouelleil A."/>
            <person name="Alvarado L."/>
            <person name="Arachchi H.M."/>
            <person name="Berlin A.M."/>
            <person name="Chapman S.B."/>
            <person name="Goldberg J."/>
            <person name="Griggs A."/>
            <person name="Gujja S."/>
            <person name="Hansen M."/>
            <person name="Howarth C."/>
            <person name="Imamovic A."/>
            <person name="Larimer J."/>
            <person name="McCowen C."/>
            <person name="Montmayeur A."/>
            <person name="Murphy C."/>
            <person name="Neiman D."/>
            <person name="Pearson M."/>
            <person name="Priest M."/>
            <person name="Roberts A."/>
            <person name="Saif S."/>
            <person name="Shea T."/>
            <person name="Sisk P."/>
            <person name="Sykes S."/>
            <person name="Wortman J."/>
            <person name="Nusbaum C."/>
            <person name="Birren B."/>
        </authorList>
    </citation>
    <scope>NUCLEOTIDE SEQUENCE [LARGE SCALE GENOMIC DNA]</scope>
    <source>
        <strain evidence="1 2">CCUG 36813</strain>
    </source>
</reference>
<name>K1LWP7_9LACT</name>
<dbReference type="AlphaFoldDB" id="K1LWP7"/>
<evidence type="ECO:0000313" key="1">
    <source>
        <dbReference type="EMBL" id="EKB54503.1"/>
    </source>
</evidence>